<dbReference type="GO" id="GO:0004523">
    <property type="term" value="F:RNA-DNA hybrid ribonuclease activity"/>
    <property type="evidence" value="ECO:0007669"/>
    <property type="project" value="InterPro"/>
</dbReference>
<sequence length="159" mass="18378">MGETKWELNKNKCRRNPLERNKFWCAWSCFSEADGSFVGAAFQRLTHVKSTLLAESLAARMGMEFAWTKGWRRVIVESDSKHLIHCLRGEYETPLEAEIIIGDILYLAQHMQVKFQHTSPVSNNVAHTIAHWDHGGLMESHWLDIPPHWLSTTLLHDLE</sequence>
<organism evidence="2 3">
    <name type="scientific">Lithospermum erythrorhizon</name>
    <name type="common">Purple gromwell</name>
    <name type="synonym">Lithospermum officinale var. erythrorhizon</name>
    <dbReference type="NCBI Taxonomy" id="34254"/>
    <lineage>
        <taxon>Eukaryota</taxon>
        <taxon>Viridiplantae</taxon>
        <taxon>Streptophyta</taxon>
        <taxon>Embryophyta</taxon>
        <taxon>Tracheophyta</taxon>
        <taxon>Spermatophyta</taxon>
        <taxon>Magnoliopsida</taxon>
        <taxon>eudicotyledons</taxon>
        <taxon>Gunneridae</taxon>
        <taxon>Pentapetalae</taxon>
        <taxon>asterids</taxon>
        <taxon>lamiids</taxon>
        <taxon>Boraginales</taxon>
        <taxon>Boraginaceae</taxon>
        <taxon>Boraginoideae</taxon>
        <taxon>Lithospermeae</taxon>
        <taxon>Lithospermum</taxon>
    </lineage>
</organism>
<evidence type="ECO:0000259" key="1">
    <source>
        <dbReference type="Pfam" id="PF13456"/>
    </source>
</evidence>
<accession>A0AAV3RVH5</accession>
<dbReference type="InterPro" id="IPR036397">
    <property type="entry name" value="RNaseH_sf"/>
</dbReference>
<dbReference type="CDD" id="cd06222">
    <property type="entry name" value="RNase_H_like"/>
    <property type="match status" value="1"/>
</dbReference>
<dbReference type="Pfam" id="PF13456">
    <property type="entry name" value="RVT_3"/>
    <property type="match status" value="1"/>
</dbReference>
<gene>
    <name evidence="2" type="ORF">LIER_31747</name>
</gene>
<evidence type="ECO:0000313" key="3">
    <source>
        <dbReference type="Proteomes" id="UP001454036"/>
    </source>
</evidence>
<feature type="domain" description="RNase H type-1" evidence="1">
    <location>
        <begin position="32"/>
        <end position="132"/>
    </location>
</feature>
<proteinExistence type="predicted"/>
<name>A0AAV3RVH5_LITER</name>
<dbReference type="AlphaFoldDB" id="A0AAV3RVH5"/>
<evidence type="ECO:0000313" key="2">
    <source>
        <dbReference type="EMBL" id="GAA0184459.1"/>
    </source>
</evidence>
<dbReference type="SUPFAM" id="SSF53098">
    <property type="entry name" value="Ribonuclease H-like"/>
    <property type="match status" value="1"/>
</dbReference>
<dbReference type="InterPro" id="IPR044730">
    <property type="entry name" value="RNase_H-like_dom_plant"/>
</dbReference>
<dbReference type="Proteomes" id="UP001454036">
    <property type="component" value="Unassembled WGS sequence"/>
</dbReference>
<dbReference type="PANTHER" id="PTHR47723:SF19">
    <property type="entry name" value="POLYNUCLEOTIDYL TRANSFERASE, RIBONUCLEASE H-LIKE SUPERFAMILY PROTEIN"/>
    <property type="match status" value="1"/>
</dbReference>
<comment type="caution">
    <text evidence="2">The sequence shown here is derived from an EMBL/GenBank/DDBJ whole genome shotgun (WGS) entry which is preliminary data.</text>
</comment>
<dbReference type="InterPro" id="IPR012337">
    <property type="entry name" value="RNaseH-like_sf"/>
</dbReference>
<reference evidence="2 3" key="1">
    <citation type="submission" date="2024-01" db="EMBL/GenBank/DDBJ databases">
        <title>The complete chloroplast genome sequence of Lithospermum erythrorhizon: insights into the phylogenetic relationship among Boraginaceae species and the maternal lineages of purple gromwells.</title>
        <authorList>
            <person name="Okada T."/>
            <person name="Watanabe K."/>
        </authorList>
    </citation>
    <scope>NUCLEOTIDE SEQUENCE [LARGE SCALE GENOMIC DNA]</scope>
</reference>
<protein>
    <recommendedName>
        <fullName evidence="1">RNase H type-1 domain-containing protein</fullName>
    </recommendedName>
</protein>
<keyword evidence="3" id="KW-1185">Reference proteome</keyword>
<dbReference type="InterPro" id="IPR002156">
    <property type="entry name" value="RNaseH_domain"/>
</dbReference>
<dbReference type="GO" id="GO:0003676">
    <property type="term" value="F:nucleic acid binding"/>
    <property type="evidence" value="ECO:0007669"/>
    <property type="project" value="InterPro"/>
</dbReference>
<dbReference type="EMBL" id="BAABME010011912">
    <property type="protein sequence ID" value="GAA0184459.1"/>
    <property type="molecule type" value="Genomic_DNA"/>
</dbReference>
<dbReference type="Gene3D" id="3.30.420.10">
    <property type="entry name" value="Ribonuclease H-like superfamily/Ribonuclease H"/>
    <property type="match status" value="1"/>
</dbReference>
<dbReference type="InterPro" id="IPR053151">
    <property type="entry name" value="RNase_H-like"/>
</dbReference>
<dbReference type="PANTHER" id="PTHR47723">
    <property type="entry name" value="OS05G0353850 PROTEIN"/>
    <property type="match status" value="1"/>
</dbReference>